<evidence type="ECO:0000313" key="2">
    <source>
        <dbReference type="EMBL" id="GEP08557.1"/>
    </source>
</evidence>
<dbReference type="AlphaFoldDB" id="A0A512JF30"/>
<dbReference type="Pfam" id="PF14023">
    <property type="entry name" value="Bestrophin-like"/>
    <property type="match status" value="1"/>
</dbReference>
<accession>A0A512JF30</accession>
<feature type="transmembrane region" description="Helical" evidence="1">
    <location>
        <begin position="12"/>
        <end position="33"/>
    </location>
</feature>
<evidence type="ECO:0000256" key="1">
    <source>
        <dbReference type="SAM" id="Phobius"/>
    </source>
</evidence>
<feature type="transmembrane region" description="Helical" evidence="1">
    <location>
        <begin position="216"/>
        <end position="236"/>
    </location>
</feature>
<evidence type="ECO:0000313" key="3">
    <source>
        <dbReference type="Proteomes" id="UP000321750"/>
    </source>
</evidence>
<dbReference type="OrthoDB" id="797232at2"/>
<keyword evidence="3" id="KW-1185">Reference proteome</keyword>
<dbReference type="InterPro" id="IPR025333">
    <property type="entry name" value="DUF4239"/>
</dbReference>
<name>A0A512JF30_9HYPH</name>
<keyword evidence="1" id="KW-0812">Transmembrane</keyword>
<dbReference type="Proteomes" id="UP000321750">
    <property type="component" value="Unassembled WGS sequence"/>
</dbReference>
<keyword evidence="1" id="KW-1133">Transmembrane helix</keyword>
<feature type="transmembrane region" description="Helical" evidence="1">
    <location>
        <begin position="48"/>
        <end position="72"/>
    </location>
</feature>
<keyword evidence="1" id="KW-0472">Membrane</keyword>
<protein>
    <recommendedName>
        <fullName evidence="4">DUF4239 domain-containing protein</fullName>
    </recommendedName>
</protein>
<organism evidence="2 3">
    <name type="scientific">Methylobacterium gnaphalii</name>
    <dbReference type="NCBI Taxonomy" id="1010610"/>
    <lineage>
        <taxon>Bacteria</taxon>
        <taxon>Pseudomonadati</taxon>
        <taxon>Pseudomonadota</taxon>
        <taxon>Alphaproteobacteria</taxon>
        <taxon>Hyphomicrobiales</taxon>
        <taxon>Methylobacteriaceae</taxon>
        <taxon>Methylobacterium</taxon>
    </lineage>
</organism>
<sequence>MLLSMLATQPIWLSGTLLVGVMTALAMAAPYLVRRRVGLERLRVNNEVAGFIFAAVGVLYAVLLAFAVIIAWEKFSEAEGAAAKEAGSVATLYRRSQGIAGEPGAAFRTALTHYGRTIIADDWPAMERGKGSRTATRALDGAYADLLAFHPADGRGNAVLAEALDQLDGVTQARRLRLVLAPGVVPRVLWFILSSGAILTLLFTLFFGAPNLRAQILMTGILAFLISSGLLVITAIDRPFAGAVKVAPHAMEAVLGDFEGRER</sequence>
<dbReference type="RefSeq" id="WP_147044920.1">
    <property type="nucleotide sequence ID" value="NZ_BJZV01000002.1"/>
</dbReference>
<evidence type="ECO:0008006" key="4">
    <source>
        <dbReference type="Google" id="ProtNLM"/>
    </source>
</evidence>
<feature type="transmembrane region" description="Helical" evidence="1">
    <location>
        <begin position="188"/>
        <end position="209"/>
    </location>
</feature>
<reference evidence="2 3" key="1">
    <citation type="submission" date="2019-07" db="EMBL/GenBank/DDBJ databases">
        <title>Whole genome shotgun sequence of Methylobacterium gnaphalii NBRC 107716.</title>
        <authorList>
            <person name="Hosoyama A."/>
            <person name="Uohara A."/>
            <person name="Ohji S."/>
            <person name="Ichikawa N."/>
        </authorList>
    </citation>
    <scope>NUCLEOTIDE SEQUENCE [LARGE SCALE GENOMIC DNA]</scope>
    <source>
        <strain evidence="2 3">NBRC 107716</strain>
    </source>
</reference>
<comment type="caution">
    <text evidence="2">The sequence shown here is derived from an EMBL/GenBank/DDBJ whole genome shotgun (WGS) entry which is preliminary data.</text>
</comment>
<gene>
    <name evidence="2" type="ORF">MGN01_04020</name>
</gene>
<proteinExistence type="predicted"/>
<dbReference type="EMBL" id="BJZV01000002">
    <property type="protein sequence ID" value="GEP08557.1"/>
    <property type="molecule type" value="Genomic_DNA"/>
</dbReference>